<feature type="domain" description="FAD-binding PCMH-type" evidence="6">
    <location>
        <begin position="68"/>
        <end position="245"/>
    </location>
</feature>
<dbReference type="PANTHER" id="PTHR42973:SF13">
    <property type="entry name" value="FAD-BINDING PCMH-TYPE DOMAIN-CONTAINING PROTEIN"/>
    <property type="match status" value="1"/>
</dbReference>
<dbReference type="PROSITE" id="PS51387">
    <property type="entry name" value="FAD_PCMH"/>
    <property type="match status" value="1"/>
</dbReference>
<dbReference type="GO" id="GO:0071949">
    <property type="term" value="F:FAD binding"/>
    <property type="evidence" value="ECO:0007669"/>
    <property type="project" value="InterPro"/>
</dbReference>
<evidence type="ECO:0000256" key="4">
    <source>
        <dbReference type="ARBA" id="ARBA00023002"/>
    </source>
</evidence>
<dbReference type="Gene3D" id="3.30.465.10">
    <property type="match status" value="1"/>
</dbReference>
<dbReference type="InterPro" id="IPR016166">
    <property type="entry name" value="FAD-bd_PCMH"/>
</dbReference>
<dbReference type="InterPro" id="IPR016167">
    <property type="entry name" value="FAD-bd_PCMH_sub1"/>
</dbReference>
<dbReference type="SUPFAM" id="SSF56176">
    <property type="entry name" value="FAD-binding/transporter-associated domain-like"/>
    <property type="match status" value="1"/>
</dbReference>
<evidence type="ECO:0000313" key="8">
    <source>
        <dbReference type="Proteomes" id="UP000813385"/>
    </source>
</evidence>
<dbReference type="InterPro" id="IPR036318">
    <property type="entry name" value="FAD-bd_PCMH-like_sf"/>
</dbReference>
<keyword evidence="2" id="KW-0285">Flavoprotein</keyword>
<accession>A0A8K0TEJ1</accession>
<dbReference type="InterPro" id="IPR006094">
    <property type="entry name" value="Oxid_FAD_bind_N"/>
</dbReference>
<evidence type="ECO:0000256" key="3">
    <source>
        <dbReference type="ARBA" id="ARBA00022827"/>
    </source>
</evidence>
<dbReference type="PANTHER" id="PTHR42973">
    <property type="entry name" value="BINDING OXIDOREDUCTASE, PUTATIVE (AFU_ORTHOLOGUE AFUA_1G17690)-RELATED"/>
    <property type="match status" value="1"/>
</dbReference>
<dbReference type="Gene3D" id="3.30.43.10">
    <property type="entry name" value="Uridine Diphospho-n-acetylenolpyruvylglucosamine Reductase, domain 2"/>
    <property type="match status" value="1"/>
</dbReference>
<dbReference type="InterPro" id="IPR050416">
    <property type="entry name" value="FAD-linked_Oxidoreductase"/>
</dbReference>
<dbReference type="GO" id="GO:0016491">
    <property type="term" value="F:oxidoreductase activity"/>
    <property type="evidence" value="ECO:0007669"/>
    <property type="project" value="UniProtKB-KW"/>
</dbReference>
<dbReference type="Pfam" id="PF01565">
    <property type="entry name" value="FAD_binding_4"/>
    <property type="match status" value="1"/>
</dbReference>
<evidence type="ECO:0000256" key="2">
    <source>
        <dbReference type="ARBA" id="ARBA00022630"/>
    </source>
</evidence>
<comment type="caution">
    <text evidence="7">The sequence shown here is derived from an EMBL/GenBank/DDBJ whole genome shotgun (WGS) entry which is preliminary data.</text>
</comment>
<feature type="chain" id="PRO_5035446319" description="FAD-binding PCMH-type domain-containing protein" evidence="5">
    <location>
        <begin position="27"/>
        <end position="507"/>
    </location>
</feature>
<dbReference type="AlphaFoldDB" id="A0A8K0TEJ1"/>
<protein>
    <recommendedName>
        <fullName evidence="6">FAD-binding PCMH-type domain-containing protein</fullName>
    </recommendedName>
</protein>
<feature type="signal peptide" evidence="5">
    <location>
        <begin position="1"/>
        <end position="26"/>
    </location>
</feature>
<comment type="similarity">
    <text evidence="1">Belongs to the oxygen-dependent FAD-linked oxidoreductase family.</text>
</comment>
<keyword evidence="3" id="KW-0274">FAD</keyword>
<keyword evidence="8" id="KW-1185">Reference proteome</keyword>
<evidence type="ECO:0000256" key="1">
    <source>
        <dbReference type="ARBA" id="ARBA00005466"/>
    </source>
</evidence>
<dbReference type="Gene3D" id="3.40.462.20">
    <property type="match status" value="1"/>
</dbReference>
<proteinExistence type="inferred from homology"/>
<keyword evidence="5" id="KW-0732">Signal</keyword>
<dbReference type="InterPro" id="IPR016169">
    <property type="entry name" value="FAD-bd_PCMH_sub2"/>
</dbReference>
<sequence length="507" mass="54555">MFPSMNRTSVIAAASLLAILAGEAVATSSAAKNVAACCTKLQQAYPDQVVNTNSTLYESWNERWADTAELTPSCIFRPLSAEGVSFAVKTFSQGAGGCGDYCPFSIKGGGHTPWAGANNIDGGIALDLGLMKQTVVSEDRSYIALGGGALWHDAYTNTNGSGIAFPGGRCPGTGVGGVTLGGGYSWFTGQVGFVSDSVLNFEIVLSSGEIVNANATHHTDLFLALKGGNNNFGVVTRFDLAVFEHSQMVHGGLVIVPADSSDKVLAGLYDFTDDSNGVHATEGLQVEYFMNATTGDGQILLWLIDTDATGDHAALEPFFEMEPKLLNRVQTTPIADYATSIPAVSRVLMTDATFVNDFETIKGVYNITMEIMKTVSHVPDLTWDFQFEPLSRHTIEASLARGGNIMGVDTLEEDLLVVFLMPLWLDAKYDADVHAASEKWYRAIKEYTTSVGKGHSFEFANYAAWFQDPMASYGAENLEFLREVSRKYDPSGLFQKAVRGGYKLGTV</sequence>
<keyword evidence="4" id="KW-0560">Oxidoreductase</keyword>
<evidence type="ECO:0000259" key="6">
    <source>
        <dbReference type="PROSITE" id="PS51387"/>
    </source>
</evidence>
<reference evidence="7" key="1">
    <citation type="journal article" date="2021" name="Nat. Commun.">
        <title>Genetic determinants of endophytism in the Arabidopsis root mycobiome.</title>
        <authorList>
            <person name="Mesny F."/>
            <person name="Miyauchi S."/>
            <person name="Thiergart T."/>
            <person name="Pickel B."/>
            <person name="Atanasova L."/>
            <person name="Karlsson M."/>
            <person name="Huettel B."/>
            <person name="Barry K.W."/>
            <person name="Haridas S."/>
            <person name="Chen C."/>
            <person name="Bauer D."/>
            <person name="Andreopoulos W."/>
            <person name="Pangilinan J."/>
            <person name="LaButti K."/>
            <person name="Riley R."/>
            <person name="Lipzen A."/>
            <person name="Clum A."/>
            <person name="Drula E."/>
            <person name="Henrissat B."/>
            <person name="Kohler A."/>
            <person name="Grigoriev I.V."/>
            <person name="Martin F.M."/>
            <person name="Hacquard S."/>
        </authorList>
    </citation>
    <scope>NUCLEOTIDE SEQUENCE</scope>
    <source>
        <strain evidence="7">MPI-CAGE-AT-0016</strain>
    </source>
</reference>
<dbReference type="EMBL" id="JAGPXD010000003">
    <property type="protein sequence ID" value="KAH7363139.1"/>
    <property type="molecule type" value="Genomic_DNA"/>
</dbReference>
<evidence type="ECO:0000313" key="7">
    <source>
        <dbReference type="EMBL" id="KAH7363139.1"/>
    </source>
</evidence>
<organism evidence="7 8">
    <name type="scientific">Plectosphaerella cucumerina</name>
    <dbReference type="NCBI Taxonomy" id="40658"/>
    <lineage>
        <taxon>Eukaryota</taxon>
        <taxon>Fungi</taxon>
        <taxon>Dikarya</taxon>
        <taxon>Ascomycota</taxon>
        <taxon>Pezizomycotina</taxon>
        <taxon>Sordariomycetes</taxon>
        <taxon>Hypocreomycetidae</taxon>
        <taxon>Glomerellales</taxon>
        <taxon>Plectosphaerellaceae</taxon>
        <taxon>Plectosphaerella</taxon>
    </lineage>
</organism>
<gene>
    <name evidence="7" type="ORF">B0T11DRAFT_318645</name>
</gene>
<evidence type="ECO:0000256" key="5">
    <source>
        <dbReference type="SAM" id="SignalP"/>
    </source>
</evidence>
<dbReference type="Proteomes" id="UP000813385">
    <property type="component" value="Unassembled WGS sequence"/>
</dbReference>
<name>A0A8K0TEJ1_9PEZI</name>
<dbReference type="OrthoDB" id="2151789at2759"/>